<evidence type="ECO:0000259" key="7">
    <source>
        <dbReference type="PROSITE" id="PS52029"/>
    </source>
</evidence>
<dbReference type="GO" id="GO:0009252">
    <property type="term" value="P:peptidoglycan biosynthetic process"/>
    <property type="evidence" value="ECO:0007669"/>
    <property type="project" value="UniProtKB-KW"/>
</dbReference>
<dbReference type="Proteomes" id="UP000748308">
    <property type="component" value="Unassembled WGS sequence"/>
</dbReference>
<keyword evidence="4 6" id="KW-0573">Peptidoglycan synthesis</keyword>
<feature type="domain" description="L,D-TPase catalytic" evidence="7">
    <location>
        <begin position="135"/>
        <end position="272"/>
    </location>
</feature>
<evidence type="ECO:0000256" key="4">
    <source>
        <dbReference type="ARBA" id="ARBA00022984"/>
    </source>
</evidence>
<sequence length="297" mass="32413">DTAALYGAAGARAHEAASSAQESRNEAQSEARAVIDGAARYLDAVERVAAQMPFPDIERIRLQQARTHSAEAEAFMALGEFEEAGEAARLAAVGAELAVNRAMPLAARFVAADEVRQWRQWVDETIAWSRTHNAKAIIVYKEKNLLRLYDGGRTVKSYAADMGRNRLNRKIRAGDQATPEGRYRIVGKKDRGSARYFKALTLDYPNAEDRRRLEQAKRRGEITRRAGPGDHIQIHGEGGLGEDWTLGCVALSNGDMQDLFSRVGVGTPVTIVGGDGQDGTFSNLARASAARQFVRGS</sequence>
<evidence type="ECO:0000256" key="3">
    <source>
        <dbReference type="ARBA" id="ARBA00022960"/>
    </source>
</evidence>
<dbReference type="GO" id="GO:0071555">
    <property type="term" value="P:cell wall organization"/>
    <property type="evidence" value="ECO:0007669"/>
    <property type="project" value="UniProtKB-UniRule"/>
</dbReference>
<accession>A0A938BND0</accession>
<evidence type="ECO:0000313" key="9">
    <source>
        <dbReference type="Proteomes" id="UP000748308"/>
    </source>
</evidence>
<dbReference type="EMBL" id="VGIY01000521">
    <property type="protein sequence ID" value="MBM3318869.1"/>
    <property type="molecule type" value="Genomic_DNA"/>
</dbReference>
<name>A0A938BND0_UNCEI</name>
<organism evidence="8 9">
    <name type="scientific">Eiseniibacteriota bacterium</name>
    <dbReference type="NCBI Taxonomy" id="2212470"/>
    <lineage>
        <taxon>Bacteria</taxon>
        <taxon>Candidatus Eiseniibacteriota</taxon>
    </lineage>
</organism>
<evidence type="ECO:0000256" key="6">
    <source>
        <dbReference type="PROSITE-ProRule" id="PRU01373"/>
    </source>
</evidence>
<dbReference type="GO" id="GO:0016740">
    <property type="term" value="F:transferase activity"/>
    <property type="evidence" value="ECO:0007669"/>
    <property type="project" value="UniProtKB-KW"/>
</dbReference>
<gene>
    <name evidence="8" type="ORF">FJY75_13555</name>
</gene>
<feature type="non-terminal residue" evidence="8">
    <location>
        <position position="1"/>
    </location>
</feature>
<keyword evidence="3 6" id="KW-0133">Cell shape</keyword>
<protein>
    <submittedName>
        <fullName evidence="8">L,D-transpeptidase</fullName>
    </submittedName>
</protein>
<dbReference type="Pfam" id="PF03734">
    <property type="entry name" value="YkuD"/>
    <property type="match status" value="1"/>
</dbReference>
<dbReference type="SUPFAM" id="SSF141523">
    <property type="entry name" value="L,D-transpeptidase catalytic domain-like"/>
    <property type="match status" value="1"/>
</dbReference>
<keyword evidence="2" id="KW-0808">Transferase</keyword>
<dbReference type="GO" id="GO:0008360">
    <property type="term" value="P:regulation of cell shape"/>
    <property type="evidence" value="ECO:0007669"/>
    <property type="project" value="UniProtKB-UniRule"/>
</dbReference>
<dbReference type="AlphaFoldDB" id="A0A938BND0"/>
<evidence type="ECO:0000256" key="2">
    <source>
        <dbReference type="ARBA" id="ARBA00022679"/>
    </source>
</evidence>
<dbReference type="PANTHER" id="PTHR36699:SF1">
    <property type="entry name" value="L,D-TRANSPEPTIDASE YAFK-RELATED"/>
    <property type="match status" value="1"/>
</dbReference>
<dbReference type="InterPro" id="IPR005490">
    <property type="entry name" value="LD_TPept_cat_dom"/>
</dbReference>
<proteinExistence type="predicted"/>
<dbReference type="InterPro" id="IPR038063">
    <property type="entry name" value="Transpep_catalytic_dom"/>
</dbReference>
<keyword evidence="5 6" id="KW-0961">Cell wall biogenesis/degradation</keyword>
<comment type="pathway">
    <text evidence="1 6">Cell wall biogenesis; peptidoglycan biosynthesis.</text>
</comment>
<evidence type="ECO:0000313" key="8">
    <source>
        <dbReference type="EMBL" id="MBM3318869.1"/>
    </source>
</evidence>
<comment type="caution">
    <text evidence="8">The sequence shown here is derived from an EMBL/GenBank/DDBJ whole genome shotgun (WGS) entry which is preliminary data.</text>
</comment>
<dbReference type="Gene3D" id="2.40.440.10">
    <property type="entry name" value="L,D-transpeptidase catalytic domain-like"/>
    <property type="match status" value="1"/>
</dbReference>
<feature type="active site" description="Nucleophile" evidence="6">
    <location>
        <position position="248"/>
    </location>
</feature>
<evidence type="ECO:0000256" key="1">
    <source>
        <dbReference type="ARBA" id="ARBA00004752"/>
    </source>
</evidence>
<dbReference type="PANTHER" id="PTHR36699">
    <property type="entry name" value="LD-TRANSPEPTIDASE"/>
    <property type="match status" value="1"/>
</dbReference>
<dbReference type="PROSITE" id="PS52029">
    <property type="entry name" value="LD_TPASE"/>
    <property type="match status" value="1"/>
</dbReference>
<reference evidence="8" key="1">
    <citation type="submission" date="2019-03" db="EMBL/GenBank/DDBJ databases">
        <title>Lake Tanganyika Metagenome-Assembled Genomes (MAGs).</title>
        <authorList>
            <person name="Tran P."/>
        </authorList>
    </citation>
    <scope>NUCLEOTIDE SEQUENCE</scope>
    <source>
        <strain evidence="8">M_DeepCast_400m_m2_100</strain>
    </source>
</reference>
<evidence type="ECO:0000256" key="5">
    <source>
        <dbReference type="ARBA" id="ARBA00023316"/>
    </source>
</evidence>
<feature type="active site" description="Proton donor/acceptor" evidence="6">
    <location>
        <position position="235"/>
    </location>
</feature>
<dbReference type="CDD" id="cd16913">
    <property type="entry name" value="YkuD_like"/>
    <property type="match status" value="1"/>
</dbReference>